<proteinExistence type="predicted"/>
<dbReference type="SUPFAM" id="SSF48452">
    <property type="entry name" value="TPR-like"/>
    <property type="match status" value="1"/>
</dbReference>
<dbReference type="Pfam" id="PF13174">
    <property type="entry name" value="TPR_6"/>
    <property type="match status" value="1"/>
</dbReference>
<dbReference type="EMBL" id="BART01026183">
    <property type="protein sequence ID" value="GAG93828.1"/>
    <property type="molecule type" value="Genomic_DNA"/>
</dbReference>
<gene>
    <name evidence="1" type="ORF">S01H4_46785</name>
</gene>
<evidence type="ECO:0000313" key="1">
    <source>
        <dbReference type="EMBL" id="GAG93828.1"/>
    </source>
</evidence>
<comment type="caution">
    <text evidence="1">The sequence shown here is derived from an EMBL/GenBank/DDBJ whole genome shotgun (WGS) entry which is preliminary data.</text>
</comment>
<feature type="non-terminal residue" evidence="1">
    <location>
        <position position="1"/>
    </location>
</feature>
<organism evidence="1">
    <name type="scientific">marine sediment metagenome</name>
    <dbReference type="NCBI Taxonomy" id="412755"/>
    <lineage>
        <taxon>unclassified sequences</taxon>
        <taxon>metagenomes</taxon>
        <taxon>ecological metagenomes</taxon>
    </lineage>
</organism>
<protein>
    <submittedName>
        <fullName evidence="1">Uncharacterized protein</fullName>
    </submittedName>
</protein>
<name>X1CC16_9ZZZZ</name>
<dbReference type="InterPro" id="IPR011990">
    <property type="entry name" value="TPR-like_helical_dom_sf"/>
</dbReference>
<reference evidence="1" key="1">
    <citation type="journal article" date="2014" name="Front. Microbiol.">
        <title>High frequency of phylogenetically diverse reductive dehalogenase-homologous genes in deep subseafloor sedimentary metagenomes.</title>
        <authorList>
            <person name="Kawai M."/>
            <person name="Futagami T."/>
            <person name="Toyoda A."/>
            <person name="Takaki Y."/>
            <person name="Nishi S."/>
            <person name="Hori S."/>
            <person name="Arai W."/>
            <person name="Tsubouchi T."/>
            <person name="Morono Y."/>
            <person name="Uchiyama I."/>
            <person name="Ito T."/>
            <person name="Fujiyama A."/>
            <person name="Inagaki F."/>
            <person name="Takami H."/>
        </authorList>
    </citation>
    <scope>NUCLEOTIDE SEQUENCE</scope>
    <source>
        <strain evidence="1">Expedition CK06-06</strain>
    </source>
</reference>
<sequence>DVYYQLGILYISADEIARAKELLEMFISKDPDNEKASLAREILKSLNREF</sequence>
<dbReference type="AlphaFoldDB" id="X1CC16"/>
<dbReference type="InterPro" id="IPR019734">
    <property type="entry name" value="TPR_rpt"/>
</dbReference>
<accession>X1CC16</accession>
<dbReference type="Gene3D" id="1.25.40.10">
    <property type="entry name" value="Tetratricopeptide repeat domain"/>
    <property type="match status" value="1"/>
</dbReference>